<evidence type="ECO:0000256" key="5">
    <source>
        <dbReference type="SAM" id="MobiDB-lite"/>
    </source>
</evidence>
<evidence type="ECO:0000256" key="3">
    <source>
        <dbReference type="ARBA" id="ARBA00023163"/>
    </source>
</evidence>
<evidence type="ECO:0000313" key="8">
    <source>
        <dbReference type="Proteomes" id="UP000029055"/>
    </source>
</evidence>
<dbReference type="InterPro" id="IPR036271">
    <property type="entry name" value="Tet_transcr_reg_TetR-rel_C_sf"/>
</dbReference>
<dbReference type="PANTHER" id="PTHR30055">
    <property type="entry name" value="HTH-TYPE TRANSCRIPTIONAL REGULATOR RUTR"/>
    <property type="match status" value="1"/>
</dbReference>
<dbReference type="OrthoDB" id="9796019at2"/>
<dbReference type="SUPFAM" id="SSF48498">
    <property type="entry name" value="Tetracyclin repressor-like, C-terminal domain"/>
    <property type="match status" value="1"/>
</dbReference>
<keyword evidence="1" id="KW-0805">Transcription regulation</keyword>
<dbReference type="Gene3D" id="1.10.357.10">
    <property type="entry name" value="Tetracycline Repressor, domain 2"/>
    <property type="match status" value="1"/>
</dbReference>
<keyword evidence="2 4" id="KW-0238">DNA-binding</keyword>
<dbReference type="InterPro" id="IPR009057">
    <property type="entry name" value="Homeodomain-like_sf"/>
</dbReference>
<dbReference type="EMBL" id="JGZR01000007">
    <property type="protein sequence ID" value="KFJ02935.1"/>
    <property type="molecule type" value="Genomic_DNA"/>
</dbReference>
<evidence type="ECO:0000256" key="4">
    <source>
        <dbReference type="PROSITE-ProRule" id="PRU00335"/>
    </source>
</evidence>
<keyword evidence="3" id="KW-0804">Transcription</keyword>
<dbReference type="PANTHER" id="PTHR30055:SF234">
    <property type="entry name" value="HTH-TYPE TRANSCRIPTIONAL REGULATOR BETI"/>
    <property type="match status" value="1"/>
</dbReference>
<dbReference type="AlphaFoldDB" id="A0A087E584"/>
<dbReference type="PROSITE" id="PS50977">
    <property type="entry name" value="HTH_TETR_2"/>
    <property type="match status" value="1"/>
</dbReference>
<dbReference type="GO" id="GO:0003700">
    <property type="term" value="F:DNA-binding transcription factor activity"/>
    <property type="evidence" value="ECO:0007669"/>
    <property type="project" value="TreeGrafter"/>
</dbReference>
<dbReference type="InterPro" id="IPR050109">
    <property type="entry name" value="HTH-type_TetR-like_transc_reg"/>
</dbReference>
<evidence type="ECO:0000313" key="7">
    <source>
        <dbReference type="EMBL" id="KFJ02935.1"/>
    </source>
</evidence>
<evidence type="ECO:0000256" key="2">
    <source>
        <dbReference type="ARBA" id="ARBA00023125"/>
    </source>
</evidence>
<feature type="domain" description="HTH tetR-type" evidence="6">
    <location>
        <begin position="89"/>
        <end position="149"/>
    </location>
</feature>
<dbReference type="SUPFAM" id="SSF46689">
    <property type="entry name" value="Homeodomain-like"/>
    <property type="match status" value="1"/>
</dbReference>
<sequence>MKRSNDAALAGVVFTRAVSAHTVATLPDRLAGTTMDTADQAAKTSADTAASAASGMASAVSAHAAGGPTTDAAAPDAPTAGRRGRRMRAETDRKILQACLQIAITQGIGAVSIEEVAKRSGVAKTTIYRRYRNAEDMLRQVQTLEFGRTPELAELSATRPNLQLMLERIVQHFSSQIGIEAVGMVLSTRNRYFNRIVEQAILPERRRFADFLHRGERAGVLRGGLDAAFLFNTIIGSMIASQALSLRGGEDGENAMAQDSLPSGNRQPAAAAALPSLPSPSGNQSHNIQWAKRMADLIWPAIAV</sequence>
<evidence type="ECO:0000256" key="1">
    <source>
        <dbReference type="ARBA" id="ARBA00023015"/>
    </source>
</evidence>
<dbReference type="GO" id="GO:0000976">
    <property type="term" value="F:transcription cis-regulatory region binding"/>
    <property type="evidence" value="ECO:0007669"/>
    <property type="project" value="TreeGrafter"/>
</dbReference>
<dbReference type="eggNOG" id="COG1309">
    <property type="taxonomic scope" value="Bacteria"/>
</dbReference>
<comment type="caution">
    <text evidence="7">The sequence shown here is derived from an EMBL/GenBank/DDBJ whole genome shotgun (WGS) entry which is preliminary data.</text>
</comment>
<feature type="DNA-binding region" description="H-T-H motif" evidence="4">
    <location>
        <begin position="112"/>
        <end position="131"/>
    </location>
</feature>
<feature type="region of interest" description="Disordered" evidence="5">
    <location>
        <begin position="61"/>
        <end position="87"/>
    </location>
</feature>
<dbReference type="Pfam" id="PF00440">
    <property type="entry name" value="TetR_N"/>
    <property type="match status" value="1"/>
</dbReference>
<evidence type="ECO:0000259" key="6">
    <source>
        <dbReference type="PROSITE" id="PS50977"/>
    </source>
</evidence>
<name>A0A087E584_9BIFI</name>
<gene>
    <name evidence="7" type="ORF">BISU_0861</name>
</gene>
<dbReference type="Proteomes" id="UP000029055">
    <property type="component" value="Unassembled WGS sequence"/>
</dbReference>
<feature type="compositionally biased region" description="Low complexity" evidence="5">
    <location>
        <begin position="268"/>
        <end position="281"/>
    </location>
</feature>
<feature type="region of interest" description="Disordered" evidence="5">
    <location>
        <begin position="251"/>
        <end position="286"/>
    </location>
</feature>
<dbReference type="RefSeq" id="WP_161787736.1">
    <property type="nucleotide sequence ID" value="NZ_CP062939.1"/>
</dbReference>
<proteinExistence type="predicted"/>
<dbReference type="STRING" id="77635.BISU_0861"/>
<dbReference type="PRINTS" id="PR00455">
    <property type="entry name" value="HTHTETR"/>
</dbReference>
<dbReference type="Gene3D" id="1.10.10.60">
    <property type="entry name" value="Homeodomain-like"/>
    <property type="match status" value="1"/>
</dbReference>
<accession>A0A087E584</accession>
<dbReference type="InterPro" id="IPR001647">
    <property type="entry name" value="HTH_TetR"/>
</dbReference>
<protein>
    <submittedName>
        <fullName evidence="7">TetR family transcriptional regulator</fullName>
    </submittedName>
</protein>
<keyword evidence="8" id="KW-1185">Reference proteome</keyword>
<feature type="compositionally biased region" description="Low complexity" evidence="5">
    <location>
        <begin position="61"/>
        <end position="81"/>
    </location>
</feature>
<reference evidence="7 8" key="1">
    <citation type="submission" date="2014-03" db="EMBL/GenBank/DDBJ databases">
        <title>Genomics of Bifidobacteria.</title>
        <authorList>
            <person name="Ventura M."/>
            <person name="Milani C."/>
            <person name="Lugli G.A."/>
        </authorList>
    </citation>
    <scope>NUCLEOTIDE SEQUENCE [LARGE SCALE GENOMIC DNA]</scope>
    <source>
        <strain evidence="7 8">LMG 11597</strain>
    </source>
</reference>
<organism evidence="7 8">
    <name type="scientific">Bifidobacterium subtile</name>
    <dbReference type="NCBI Taxonomy" id="77635"/>
    <lineage>
        <taxon>Bacteria</taxon>
        <taxon>Bacillati</taxon>
        <taxon>Actinomycetota</taxon>
        <taxon>Actinomycetes</taxon>
        <taxon>Bifidobacteriales</taxon>
        <taxon>Bifidobacteriaceae</taxon>
        <taxon>Bifidobacterium</taxon>
    </lineage>
</organism>